<dbReference type="AlphaFoldDB" id="H6NR90"/>
<dbReference type="Gene3D" id="3.90.550.10">
    <property type="entry name" value="Spore Coat Polysaccharide Biosynthesis Protein SpsA, Chain A"/>
    <property type="match status" value="1"/>
</dbReference>
<sequence length="468" mass="51512">MRGRGGPQVKAAARPGIVRGKTRRSRHLRAGTRADVFSRGYSAGYHAGYPAGLEQGRAAGLQSYRQPWEGCSIIIPTYNQAGLLKACIESIRQYTPEPHEIIVIDNASTDGTAEYLQSMRGQLRFRINAENIGFAGGVNQGMRMARGSTLLLLNNDTVVTQGWLGNLLRCLHSDERIGLVGPMTNYISGEQLQPVSYASMKEMHRFAREFNVPDASRWRPTTRITGFCLLLRRELFDRLGYFDEGFEKGNCEDDDFCLRVRLLGHELVIAGDTFIHHVGSVSVKALGTEMGEVYGRNQDYYGRKWGDAQALPGETANVSEGFLDTFRLYPREALVQSYTGRLFWLRGGVRHPVDGPGVPGVPGLPAVRLSHIELRHLPVGEAVAAAEIQSAWSESDAGLPPEGALLRGEDDHLYLHEQGTLRRFTSPHAAEVWGAGRPGPLPLDPQLASRLPRGLPLIAPVTLKADNL</sequence>
<reference evidence="2 3" key="1">
    <citation type="journal article" date="2012" name="J. Bacteriol.">
        <title>Complete Genome Sequence of Paenibacillus mucilaginosus 3016, a Bacterium Functional as Microbial Fertilizer.</title>
        <authorList>
            <person name="Ma M."/>
            <person name="Wang Z."/>
            <person name="Li L."/>
            <person name="Jiang X."/>
            <person name="Guan D."/>
            <person name="Cao F."/>
            <person name="Chen H."/>
            <person name="Wang X."/>
            <person name="Shen D."/>
            <person name="Du B."/>
            <person name="Li J."/>
        </authorList>
    </citation>
    <scope>NUCLEOTIDE SEQUENCE [LARGE SCALE GENOMIC DNA]</scope>
    <source>
        <strain evidence="2 3">3016</strain>
    </source>
</reference>
<dbReference type="HOGENOM" id="CLU_610901_0_0_9"/>
<dbReference type="InterPro" id="IPR001173">
    <property type="entry name" value="Glyco_trans_2-like"/>
</dbReference>
<accession>H6NR90</accession>
<dbReference type="STRING" id="1116391.PM3016_6140"/>
<organism evidence="2 3">
    <name type="scientific">Paenibacillus mucilaginosus 3016</name>
    <dbReference type="NCBI Taxonomy" id="1116391"/>
    <lineage>
        <taxon>Bacteria</taxon>
        <taxon>Bacillati</taxon>
        <taxon>Bacillota</taxon>
        <taxon>Bacilli</taxon>
        <taxon>Bacillales</taxon>
        <taxon>Paenibacillaceae</taxon>
        <taxon>Paenibacillus</taxon>
    </lineage>
</organism>
<dbReference type="CDD" id="cd04186">
    <property type="entry name" value="GT_2_like_c"/>
    <property type="match status" value="1"/>
</dbReference>
<protein>
    <submittedName>
        <fullName evidence="2">Family 2 glycosyl transferase</fullName>
    </submittedName>
</protein>
<dbReference type="KEGG" id="pmq:PM3016_6140"/>
<dbReference type="Proteomes" id="UP000007523">
    <property type="component" value="Chromosome"/>
</dbReference>
<dbReference type="InterPro" id="IPR029044">
    <property type="entry name" value="Nucleotide-diphossugar_trans"/>
</dbReference>
<proteinExistence type="predicted"/>
<dbReference type="PANTHER" id="PTHR43179">
    <property type="entry name" value="RHAMNOSYLTRANSFERASE WBBL"/>
    <property type="match status" value="1"/>
</dbReference>
<gene>
    <name evidence="2" type="ORF">PM3016_6140</name>
</gene>
<dbReference type="PANTHER" id="PTHR43179:SF7">
    <property type="entry name" value="RHAMNOSYLTRANSFERASE WBBL"/>
    <property type="match status" value="1"/>
</dbReference>
<dbReference type="Pfam" id="PF00535">
    <property type="entry name" value="Glycos_transf_2"/>
    <property type="match status" value="1"/>
</dbReference>
<name>H6NR90_9BACL</name>
<keyword evidence="3" id="KW-1185">Reference proteome</keyword>
<evidence type="ECO:0000313" key="3">
    <source>
        <dbReference type="Proteomes" id="UP000007523"/>
    </source>
</evidence>
<dbReference type="SUPFAM" id="SSF53448">
    <property type="entry name" value="Nucleotide-diphospho-sugar transferases"/>
    <property type="match status" value="1"/>
</dbReference>
<evidence type="ECO:0000259" key="1">
    <source>
        <dbReference type="Pfam" id="PF00535"/>
    </source>
</evidence>
<dbReference type="EMBL" id="CP003235">
    <property type="protein sequence ID" value="AFC32783.1"/>
    <property type="molecule type" value="Genomic_DNA"/>
</dbReference>
<keyword evidence="2" id="KW-0808">Transferase</keyword>
<dbReference type="RefSeq" id="WP_014371995.1">
    <property type="nucleotide sequence ID" value="NC_016935.1"/>
</dbReference>
<feature type="domain" description="Glycosyltransferase 2-like" evidence="1">
    <location>
        <begin position="72"/>
        <end position="239"/>
    </location>
</feature>
<evidence type="ECO:0000313" key="2">
    <source>
        <dbReference type="EMBL" id="AFC32783.1"/>
    </source>
</evidence>
<dbReference type="GO" id="GO:0016740">
    <property type="term" value="F:transferase activity"/>
    <property type="evidence" value="ECO:0007669"/>
    <property type="project" value="UniProtKB-KW"/>
</dbReference>